<dbReference type="Proteomes" id="UP000005555">
    <property type="component" value="Unassembled WGS sequence"/>
</dbReference>
<evidence type="ECO:0000313" key="2">
    <source>
        <dbReference type="Proteomes" id="UP000005555"/>
    </source>
</evidence>
<name>Q1YQD1_9GAMM</name>
<dbReference type="AlphaFoldDB" id="Q1YQD1"/>
<dbReference type="HOGENOM" id="CLU_3200216_0_0_6"/>
<sequence length="45" mass="5166">MVKTKRDSLSKKKGRISATLLKFGSTSWIRTKDPMINSHLLYQLS</sequence>
<gene>
    <name evidence="1" type="ORF">GB2207_00025</name>
</gene>
<organism evidence="1 2">
    <name type="scientific">gamma proteobacterium HTCC2207</name>
    <dbReference type="NCBI Taxonomy" id="314287"/>
    <lineage>
        <taxon>Bacteria</taxon>
        <taxon>Pseudomonadati</taxon>
        <taxon>Pseudomonadota</taxon>
        <taxon>Gammaproteobacteria</taxon>
        <taxon>Cellvibrionales</taxon>
        <taxon>Porticoccaceae</taxon>
        <taxon>SAR92 clade</taxon>
    </lineage>
</organism>
<keyword evidence="2" id="KW-1185">Reference proteome</keyword>
<dbReference type="EMBL" id="AAPI01000007">
    <property type="protein sequence ID" value="EAS46312.1"/>
    <property type="molecule type" value="Genomic_DNA"/>
</dbReference>
<reference evidence="1 2" key="1">
    <citation type="submission" date="2006-03" db="EMBL/GenBank/DDBJ databases">
        <authorList>
            <person name="Giovannoni S.J."/>
            <person name="Cho J.-C."/>
            <person name="Ferriera S."/>
            <person name="Johnson J."/>
            <person name="Kravitz S."/>
            <person name="Halpern A."/>
            <person name="Remington K."/>
            <person name="Beeson K."/>
            <person name="Tran B."/>
            <person name="Rogers Y.-H."/>
            <person name="Friedman R."/>
            <person name="Venter J.C."/>
        </authorList>
    </citation>
    <scope>NUCLEOTIDE SEQUENCE [LARGE SCALE GENOMIC DNA]</scope>
    <source>
        <strain evidence="1 2">HTCC2207</strain>
    </source>
</reference>
<evidence type="ECO:0000313" key="1">
    <source>
        <dbReference type="EMBL" id="EAS46312.1"/>
    </source>
</evidence>
<accession>Q1YQD1</accession>
<protein>
    <submittedName>
        <fullName evidence="1">Uncharacterized protein</fullName>
    </submittedName>
</protein>
<comment type="caution">
    <text evidence="1">The sequence shown here is derived from an EMBL/GenBank/DDBJ whole genome shotgun (WGS) entry which is preliminary data.</text>
</comment>
<proteinExistence type="predicted"/>